<evidence type="ECO:0000313" key="3">
    <source>
        <dbReference type="Proteomes" id="UP000194154"/>
    </source>
</evidence>
<dbReference type="InterPro" id="IPR011050">
    <property type="entry name" value="Pectin_lyase_fold/virulence"/>
</dbReference>
<dbReference type="Pfam" id="PF05048">
    <property type="entry name" value="NosD"/>
    <property type="match status" value="1"/>
</dbReference>
<feature type="domain" description="Periplasmic copper-binding protein NosD beta helix" evidence="1">
    <location>
        <begin position="307"/>
        <end position="424"/>
    </location>
</feature>
<reference evidence="2 3" key="1">
    <citation type="journal article" date="2017" name="Int. J. Syst. Evol. Microbiol.">
        <title>Macrococcus canis sp. nov., a skin bacterium associated with infections in dogs.</title>
        <authorList>
            <person name="Gobeli Brawand S."/>
            <person name="Cotting K."/>
            <person name="Gomez-Sanz E."/>
            <person name="Collaud A."/>
            <person name="Thomann A."/>
            <person name="Brodard I."/>
            <person name="Rodriguez-Campos S."/>
            <person name="Strauss C."/>
            <person name="Perreten V."/>
        </authorList>
    </citation>
    <scope>NUCLEOTIDE SEQUENCE [LARGE SCALE GENOMIC DNA]</scope>
    <source>
        <strain evidence="2 3">KM45013</strain>
    </source>
</reference>
<dbReference type="Proteomes" id="UP000194154">
    <property type="component" value="Chromosome"/>
</dbReference>
<evidence type="ECO:0000259" key="1">
    <source>
        <dbReference type="Pfam" id="PF05048"/>
    </source>
</evidence>
<dbReference type="GO" id="GO:0016829">
    <property type="term" value="F:lyase activity"/>
    <property type="evidence" value="ECO:0007669"/>
    <property type="project" value="UniProtKB-KW"/>
</dbReference>
<dbReference type="KEGG" id="mcak:MCCS_13920"/>
<evidence type="ECO:0000313" key="2">
    <source>
        <dbReference type="EMBL" id="ARQ07033.1"/>
    </source>
</evidence>
<proteinExistence type="predicted"/>
<dbReference type="InterPro" id="IPR007742">
    <property type="entry name" value="NosD_dom"/>
</dbReference>
<dbReference type="InterPro" id="IPR012334">
    <property type="entry name" value="Pectin_lyas_fold"/>
</dbReference>
<accession>A0A1W7ABP8</accession>
<sequence length="678" mass="75451">MEVNSLKTKNNFHNYITIKQADNTSPIELLLCGPDGSVINKLNQNCTLTLLDTKDRMIRQKSYEKIIDGVLTFKVVNDLKANIHSLEITTADGQKFPSDGKFTVYVSDTHDDTELNIINNLSLDETFNKLANNLVENAVEEKFTLLSSDTQGQTEVILARKNFQSLGARLDRFDEKSSHIYNLMEFESAKTLMGDGNYDFTPVFKAAVDAAPDGSVINIPAGEFIMLNGLIVQKNITFVGVGFNTVIKPVNFAFQFGVKDPRKDVFGSIFNIRFQGDNTRRGHTSRMYGSTNASLAFTTKTTSLAGTSSAARGVIFQGVYSPAQVDGCYFYDLDEGLVGLAQYGMSFTNNKFWYCNVNIKLGQWVTTVNIQNNTIERGAIGIFGGYASTKVTIIDNVIEANYAGCDILLYGNGEDYSIKRNYFEASPDVIVLRADSSGDFSPHKIYIEDNFGVKVFVRCDIGHLYLKHNNMRDVQFEIPIGTKLQNIVFEDNYEWSTRNPYDIEYVTLNSEAAKYIDEITFINHNTHRPSKPITKPIYKGFITQKSSFYKVSSSAVAERGFSLEVPNDSLNAIVEIRALKSKSILAKSPREILFRGAIKRTADATTLAQLKKIEEITYDEINATAIGVGTAPTTTVTGNTTDVQKVDFNFLNYTAGSSAEWHFDVKVITSHTGIKILS</sequence>
<gene>
    <name evidence="2" type="ORF">MCCS_13920</name>
</gene>
<dbReference type="OrthoDB" id="10011239at2"/>
<dbReference type="RefSeq" id="WP_086042663.1">
    <property type="nucleotide sequence ID" value="NZ_CBCRZA010000002.1"/>
</dbReference>
<dbReference type="GeneID" id="35295511"/>
<keyword evidence="2" id="KW-0456">Lyase</keyword>
<dbReference type="Gene3D" id="2.160.20.10">
    <property type="entry name" value="Single-stranded right-handed beta-helix, Pectin lyase-like"/>
    <property type="match status" value="1"/>
</dbReference>
<dbReference type="EMBL" id="CP021059">
    <property type="protein sequence ID" value="ARQ07033.1"/>
    <property type="molecule type" value="Genomic_DNA"/>
</dbReference>
<dbReference type="AlphaFoldDB" id="A0A1W7ABP8"/>
<organism evidence="2 3">
    <name type="scientific">Macrococcoides canis</name>
    <dbReference type="NCBI Taxonomy" id="1855823"/>
    <lineage>
        <taxon>Bacteria</taxon>
        <taxon>Bacillati</taxon>
        <taxon>Bacillota</taxon>
        <taxon>Bacilli</taxon>
        <taxon>Bacillales</taxon>
        <taxon>Staphylococcaceae</taxon>
        <taxon>Macrococcoides</taxon>
    </lineage>
</organism>
<dbReference type="STRING" id="1855823.MCCS_13920"/>
<keyword evidence="3" id="KW-1185">Reference proteome</keyword>
<dbReference type="SUPFAM" id="SSF51126">
    <property type="entry name" value="Pectin lyase-like"/>
    <property type="match status" value="1"/>
</dbReference>
<protein>
    <submittedName>
        <fullName evidence="2">Pectate lyase superfamily protein</fullName>
    </submittedName>
</protein>
<name>A0A1W7ABP8_9STAP</name>